<protein>
    <submittedName>
        <fullName evidence="13">Methyl-accepting chemotaxis protein</fullName>
    </submittedName>
</protein>
<evidence type="ECO:0000259" key="12">
    <source>
        <dbReference type="PROSITE" id="PS50885"/>
    </source>
</evidence>
<keyword evidence="6 10" id="KW-0472">Membrane</keyword>
<dbReference type="Gene3D" id="3.30.450.20">
    <property type="entry name" value="PAS domain"/>
    <property type="match status" value="1"/>
</dbReference>
<feature type="transmembrane region" description="Helical" evidence="10">
    <location>
        <begin position="280"/>
        <end position="301"/>
    </location>
</feature>
<dbReference type="Pfam" id="PF00015">
    <property type="entry name" value="MCPsignal"/>
    <property type="match status" value="1"/>
</dbReference>
<dbReference type="PROSITE" id="PS50111">
    <property type="entry name" value="CHEMOTAXIS_TRANSDUC_2"/>
    <property type="match status" value="1"/>
</dbReference>
<gene>
    <name evidence="13" type="ORF">IQ10_00096</name>
</gene>
<dbReference type="OrthoDB" id="597657at2"/>
<organism evidence="13 14">
    <name type="scientific">Halalkalibacter nanhaiisediminis</name>
    <dbReference type="NCBI Taxonomy" id="688079"/>
    <lineage>
        <taxon>Bacteria</taxon>
        <taxon>Bacillati</taxon>
        <taxon>Bacillota</taxon>
        <taxon>Bacilli</taxon>
        <taxon>Bacillales</taxon>
        <taxon>Bacillaceae</taxon>
        <taxon>Halalkalibacter</taxon>
    </lineage>
</organism>
<dbReference type="PANTHER" id="PTHR32089">
    <property type="entry name" value="METHYL-ACCEPTING CHEMOTAXIS PROTEIN MCPB"/>
    <property type="match status" value="1"/>
</dbReference>
<dbReference type="FunFam" id="1.10.287.950:FF:000001">
    <property type="entry name" value="Methyl-accepting chemotaxis sensory transducer"/>
    <property type="match status" value="1"/>
</dbReference>
<comment type="caution">
    <text evidence="13">The sequence shown here is derived from an EMBL/GenBank/DDBJ whole genome shotgun (WGS) entry which is preliminary data.</text>
</comment>
<evidence type="ECO:0000256" key="9">
    <source>
        <dbReference type="PROSITE-ProRule" id="PRU00284"/>
    </source>
</evidence>
<evidence type="ECO:0000256" key="3">
    <source>
        <dbReference type="ARBA" id="ARBA00022500"/>
    </source>
</evidence>
<evidence type="ECO:0000256" key="4">
    <source>
        <dbReference type="ARBA" id="ARBA00022692"/>
    </source>
</evidence>
<evidence type="ECO:0000256" key="5">
    <source>
        <dbReference type="ARBA" id="ARBA00022989"/>
    </source>
</evidence>
<dbReference type="CDD" id="cd11386">
    <property type="entry name" value="MCP_signal"/>
    <property type="match status" value="1"/>
</dbReference>
<comment type="similarity">
    <text evidence="8">Belongs to the methyl-accepting chemotaxis (MCP) protein family.</text>
</comment>
<keyword evidence="7 9" id="KW-0807">Transducer</keyword>
<dbReference type="CDD" id="cd12912">
    <property type="entry name" value="PDC2_MCP_like"/>
    <property type="match status" value="1"/>
</dbReference>
<dbReference type="InterPro" id="IPR003660">
    <property type="entry name" value="HAMP_dom"/>
</dbReference>
<keyword evidence="14" id="KW-1185">Reference proteome</keyword>
<feature type="domain" description="Methyl-accepting transducer" evidence="11">
    <location>
        <begin position="376"/>
        <end position="612"/>
    </location>
</feature>
<dbReference type="Pfam" id="PF02743">
    <property type="entry name" value="dCache_1"/>
    <property type="match status" value="1"/>
</dbReference>
<dbReference type="AlphaFoldDB" id="A0A562QU76"/>
<dbReference type="GO" id="GO:0005886">
    <property type="term" value="C:plasma membrane"/>
    <property type="evidence" value="ECO:0007669"/>
    <property type="project" value="UniProtKB-SubCell"/>
</dbReference>
<reference evidence="13 14" key="1">
    <citation type="journal article" date="2015" name="Stand. Genomic Sci.">
        <title>Genomic Encyclopedia of Bacterial and Archaeal Type Strains, Phase III: the genomes of soil and plant-associated and newly described type strains.</title>
        <authorList>
            <person name="Whitman W.B."/>
            <person name="Woyke T."/>
            <person name="Klenk H.P."/>
            <person name="Zhou Y."/>
            <person name="Lilburn T.G."/>
            <person name="Beck B.J."/>
            <person name="De Vos P."/>
            <person name="Vandamme P."/>
            <person name="Eisen J.A."/>
            <person name="Garrity G."/>
            <person name="Hugenholtz P."/>
            <person name="Kyrpides N.C."/>
        </authorList>
    </citation>
    <scope>NUCLEOTIDE SEQUENCE [LARGE SCALE GENOMIC DNA]</scope>
    <source>
        <strain evidence="13 14">CGMCC 1.10116</strain>
    </source>
</reference>
<dbReference type="PANTHER" id="PTHR32089:SF112">
    <property type="entry name" value="LYSOZYME-LIKE PROTEIN-RELATED"/>
    <property type="match status" value="1"/>
</dbReference>
<evidence type="ECO:0000256" key="10">
    <source>
        <dbReference type="SAM" id="Phobius"/>
    </source>
</evidence>
<evidence type="ECO:0000256" key="7">
    <source>
        <dbReference type="ARBA" id="ARBA00023224"/>
    </source>
</evidence>
<dbReference type="Proteomes" id="UP000315711">
    <property type="component" value="Unassembled WGS sequence"/>
</dbReference>
<feature type="domain" description="HAMP" evidence="12">
    <location>
        <begin position="302"/>
        <end position="357"/>
    </location>
</feature>
<evidence type="ECO:0000313" key="14">
    <source>
        <dbReference type="Proteomes" id="UP000315711"/>
    </source>
</evidence>
<evidence type="ECO:0000256" key="8">
    <source>
        <dbReference type="ARBA" id="ARBA00029447"/>
    </source>
</evidence>
<evidence type="ECO:0000259" key="11">
    <source>
        <dbReference type="PROSITE" id="PS50111"/>
    </source>
</evidence>
<name>A0A562QU76_9BACI</name>
<comment type="subcellular location">
    <subcellularLocation>
        <location evidence="1">Cell membrane</location>
        <topology evidence="1">Multi-pass membrane protein</topology>
    </subcellularLocation>
</comment>
<dbReference type="CDD" id="cd06225">
    <property type="entry name" value="HAMP"/>
    <property type="match status" value="1"/>
</dbReference>
<dbReference type="GO" id="GO:0006935">
    <property type="term" value="P:chemotaxis"/>
    <property type="evidence" value="ECO:0007669"/>
    <property type="project" value="UniProtKB-KW"/>
</dbReference>
<keyword evidence="4 10" id="KW-0812">Transmembrane</keyword>
<dbReference type="SMART" id="SM00283">
    <property type="entry name" value="MA"/>
    <property type="match status" value="1"/>
</dbReference>
<dbReference type="EMBL" id="VLKZ01000001">
    <property type="protein sequence ID" value="TWI59676.1"/>
    <property type="molecule type" value="Genomic_DNA"/>
</dbReference>
<dbReference type="InterPro" id="IPR004089">
    <property type="entry name" value="MCPsignal_dom"/>
</dbReference>
<dbReference type="CDD" id="cd12914">
    <property type="entry name" value="PDC1_DGC_like"/>
    <property type="match status" value="1"/>
</dbReference>
<dbReference type="GO" id="GO:0007165">
    <property type="term" value="P:signal transduction"/>
    <property type="evidence" value="ECO:0007669"/>
    <property type="project" value="UniProtKB-KW"/>
</dbReference>
<dbReference type="InterPro" id="IPR033479">
    <property type="entry name" value="dCache_1"/>
</dbReference>
<sequence>MKSIGRKLLLSFGALLLLVSVSLGIITYANSSTLLTEEVEYSLLNKANDSSFLVEERLATSLAEINAIASRNAITSMDWAIQKPALESDFERLDYLAFAVVTPDGTATYLDENVLDLGDRDYVQQAFQGVSNVSDVIISRATNEPVVMITAPIESRGEVVGALVARMDAGFLSAMIEDITYGDTGYAFMINSSGAMVANRDRELVQNQTNYIEMAETNTGLADLADTMVLMTEQEQGVHPYNFEGEAQYLGFSSVAGTDWTIGVGVAEEEVLAPLQSLQAFMMTAIVIVLVIGLTIVWFIARSIIKPIITVVQLGEYMSNNDFTHSVPENLLKRKDEVGTLARVFNQISDRMKDMITQVVNSSEQVLSSADTLNDSAKRTSEMANEVNAAIREVAGGAAVQVQSSSESARAMEELSQGVQQIAESAAVISSSSTMMNENANEGYKSVQSAIEQMTFIQNGTKETKSTIELLDNDSKEIGQIITVITDISEQTNLLALNAAIEAARAGEAGKGFSVVADEIRKLADQTSNSANQIKGLIGKIQSNTEKSVTSITASSEDVNNGIERINEVGAKFNEILRSIEEVTVKIEDMSAVAEEMSAGTEEVAASVQEIASTSQVAADSAEQVTMASEEQLVIINGINEAASSLSDMSNQLNDLVRQFKV</sequence>
<dbReference type="SMART" id="SM00304">
    <property type="entry name" value="HAMP"/>
    <property type="match status" value="1"/>
</dbReference>
<evidence type="ECO:0000256" key="2">
    <source>
        <dbReference type="ARBA" id="ARBA00022475"/>
    </source>
</evidence>
<evidence type="ECO:0000256" key="6">
    <source>
        <dbReference type="ARBA" id="ARBA00023136"/>
    </source>
</evidence>
<keyword evidence="3" id="KW-0145">Chemotaxis</keyword>
<dbReference type="Pfam" id="PF00672">
    <property type="entry name" value="HAMP"/>
    <property type="match status" value="1"/>
</dbReference>
<keyword evidence="5 10" id="KW-1133">Transmembrane helix</keyword>
<evidence type="ECO:0000313" key="13">
    <source>
        <dbReference type="EMBL" id="TWI59676.1"/>
    </source>
</evidence>
<evidence type="ECO:0000256" key="1">
    <source>
        <dbReference type="ARBA" id="ARBA00004651"/>
    </source>
</evidence>
<keyword evidence="2" id="KW-1003">Cell membrane</keyword>
<dbReference type="RefSeq" id="WP_158639945.1">
    <property type="nucleotide sequence ID" value="NZ_VLKZ01000001.1"/>
</dbReference>
<dbReference type="Gene3D" id="1.10.287.950">
    <property type="entry name" value="Methyl-accepting chemotaxis protein"/>
    <property type="match status" value="1"/>
</dbReference>
<dbReference type="SUPFAM" id="SSF58104">
    <property type="entry name" value="Methyl-accepting chemotaxis protein (MCP) signaling domain"/>
    <property type="match status" value="1"/>
</dbReference>
<accession>A0A562QU76</accession>
<proteinExistence type="inferred from homology"/>
<dbReference type="PROSITE" id="PS50885">
    <property type="entry name" value="HAMP"/>
    <property type="match status" value="1"/>
</dbReference>